<evidence type="ECO:0000313" key="2">
    <source>
        <dbReference type="EMBL" id="PWY68663.1"/>
    </source>
</evidence>
<protein>
    <submittedName>
        <fullName evidence="2">Uncharacterized protein</fullName>
    </submittedName>
</protein>
<evidence type="ECO:0000313" key="3">
    <source>
        <dbReference type="Proteomes" id="UP000247233"/>
    </source>
</evidence>
<dbReference type="EMBL" id="MSFL01000035">
    <property type="protein sequence ID" value="PWY68663.1"/>
    <property type="molecule type" value="Genomic_DNA"/>
</dbReference>
<proteinExistence type="predicted"/>
<dbReference type="Proteomes" id="UP000247233">
    <property type="component" value="Unassembled WGS sequence"/>
</dbReference>
<dbReference type="RefSeq" id="XP_025395373.1">
    <property type="nucleotide sequence ID" value="XM_025538220.1"/>
</dbReference>
<evidence type="ECO:0000256" key="1">
    <source>
        <dbReference type="SAM" id="MobiDB-lite"/>
    </source>
</evidence>
<keyword evidence="3" id="KW-1185">Reference proteome</keyword>
<feature type="compositionally biased region" description="Low complexity" evidence="1">
    <location>
        <begin position="16"/>
        <end position="30"/>
    </location>
</feature>
<sequence>MLMNQTGPTDRHHPTSQQAAQPAAAASSLPPYGTTAAAFLVGRSLFGRSGHSSAGQELPDPIRDSKPSTKDPFIHRLALTIYPSHPIPSDQPRGAPARARSSATYTRPPPALTPLPSSPSPPSLSH</sequence>
<feature type="compositionally biased region" description="Low complexity" evidence="1">
    <location>
        <begin position="92"/>
        <end position="103"/>
    </location>
</feature>
<dbReference type="VEuPathDB" id="FungiDB:BO70DRAFT_151997"/>
<feature type="region of interest" description="Disordered" evidence="1">
    <location>
        <begin position="47"/>
        <end position="126"/>
    </location>
</feature>
<dbReference type="AlphaFoldDB" id="A0A317V324"/>
<comment type="caution">
    <text evidence="2">The sequence shown here is derived from an EMBL/GenBank/DDBJ whole genome shotgun (WGS) entry which is preliminary data.</text>
</comment>
<feature type="region of interest" description="Disordered" evidence="1">
    <location>
        <begin position="1"/>
        <end position="30"/>
    </location>
</feature>
<dbReference type="GeneID" id="37060457"/>
<gene>
    <name evidence="2" type="ORF">BO70DRAFT_151997</name>
</gene>
<feature type="compositionally biased region" description="Basic and acidic residues" evidence="1">
    <location>
        <begin position="60"/>
        <end position="74"/>
    </location>
</feature>
<accession>A0A317V324</accession>
<organism evidence="2 3">
    <name type="scientific">Aspergillus heteromorphus CBS 117.55</name>
    <dbReference type="NCBI Taxonomy" id="1448321"/>
    <lineage>
        <taxon>Eukaryota</taxon>
        <taxon>Fungi</taxon>
        <taxon>Dikarya</taxon>
        <taxon>Ascomycota</taxon>
        <taxon>Pezizomycotina</taxon>
        <taxon>Eurotiomycetes</taxon>
        <taxon>Eurotiomycetidae</taxon>
        <taxon>Eurotiales</taxon>
        <taxon>Aspergillaceae</taxon>
        <taxon>Aspergillus</taxon>
        <taxon>Aspergillus subgen. Circumdati</taxon>
    </lineage>
</organism>
<reference evidence="2 3" key="1">
    <citation type="submission" date="2016-12" db="EMBL/GenBank/DDBJ databases">
        <title>The genomes of Aspergillus section Nigri reveals drivers in fungal speciation.</title>
        <authorList>
            <consortium name="DOE Joint Genome Institute"/>
            <person name="Vesth T.C."/>
            <person name="Nybo J."/>
            <person name="Theobald S."/>
            <person name="Brandl J."/>
            <person name="Frisvad J.C."/>
            <person name="Nielsen K.F."/>
            <person name="Lyhne E.K."/>
            <person name="Kogle M.E."/>
            <person name="Kuo A."/>
            <person name="Riley R."/>
            <person name="Clum A."/>
            <person name="Nolan M."/>
            <person name="Lipzen A."/>
            <person name="Salamov A."/>
            <person name="Henrissat B."/>
            <person name="Wiebenga A."/>
            <person name="De Vries R.P."/>
            <person name="Grigoriev I.V."/>
            <person name="Mortensen U.H."/>
            <person name="Andersen M.R."/>
            <person name="Baker S.E."/>
        </authorList>
    </citation>
    <scope>NUCLEOTIDE SEQUENCE [LARGE SCALE GENOMIC DNA]</scope>
    <source>
        <strain evidence="2 3">CBS 117.55</strain>
    </source>
</reference>
<feature type="compositionally biased region" description="Pro residues" evidence="1">
    <location>
        <begin position="107"/>
        <end position="126"/>
    </location>
</feature>
<name>A0A317V324_9EURO</name>